<feature type="signal peptide" evidence="1">
    <location>
        <begin position="1"/>
        <end position="19"/>
    </location>
</feature>
<comment type="caution">
    <text evidence="2">The sequence shown here is derived from an EMBL/GenBank/DDBJ whole genome shotgun (WGS) entry which is preliminary data.</text>
</comment>
<proteinExistence type="predicted"/>
<name>A0A0A2LXL8_9FLAO</name>
<gene>
    <name evidence="2" type="ORF">Q765_17885</name>
</gene>
<dbReference type="EMBL" id="JRLX01000027">
    <property type="protein sequence ID" value="KGO85122.1"/>
    <property type="molecule type" value="Genomic_DNA"/>
</dbReference>
<dbReference type="AlphaFoldDB" id="A0A0A2LXL8"/>
<evidence type="ECO:0000256" key="1">
    <source>
        <dbReference type="SAM" id="SignalP"/>
    </source>
</evidence>
<dbReference type="STRING" id="1121895.GCA_000378485_03846"/>
<accession>A0A0A2LXL8</accession>
<sequence>MKIKLILPLLLLFTLTGFSQTHEEKREQIKALKISYITTELNLTTAESEKFWPVYNAYEEKVYEIRHDKLRPLFKQLKDGALDKMSEKEARIYLDKFQAADEEQFNLRKKMVSDLRPVIGSVKLIKLKKVEDDFNKKLLEKYKDKDKKD</sequence>
<evidence type="ECO:0000313" key="2">
    <source>
        <dbReference type="EMBL" id="KGO85122.1"/>
    </source>
</evidence>
<protein>
    <submittedName>
        <fullName evidence="2">Sensor of ECF-type sigma factor</fullName>
    </submittedName>
</protein>
<organism evidence="2 3">
    <name type="scientific">Flavobacterium rivuli WB 3.3-2 = DSM 21788</name>
    <dbReference type="NCBI Taxonomy" id="1121895"/>
    <lineage>
        <taxon>Bacteria</taxon>
        <taxon>Pseudomonadati</taxon>
        <taxon>Bacteroidota</taxon>
        <taxon>Flavobacteriia</taxon>
        <taxon>Flavobacteriales</taxon>
        <taxon>Flavobacteriaceae</taxon>
        <taxon>Flavobacterium</taxon>
    </lineage>
</organism>
<keyword evidence="1" id="KW-0732">Signal</keyword>
<dbReference type="OrthoDB" id="675330at2"/>
<dbReference type="RefSeq" id="WP_020215025.1">
    <property type="nucleotide sequence ID" value="NZ_JRLX01000027.1"/>
</dbReference>
<feature type="chain" id="PRO_5002002627" evidence="1">
    <location>
        <begin position="20"/>
        <end position="149"/>
    </location>
</feature>
<reference evidence="2 3" key="1">
    <citation type="submission" date="2013-09" db="EMBL/GenBank/DDBJ databases">
        <authorList>
            <person name="Zeng Z."/>
            <person name="Chen C."/>
        </authorList>
    </citation>
    <scope>NUCLEOTIDE SEQUENCE [LARGE SCALE GENOMIC DNA]</scope>
    <source>
        <strain evidence="2 3">WB 3.3-2</strain>
    </source>
</reference>
<dbReference type="Proteomes" id="UP000030152">
    <property type="component" value="Unassembled WGS sequence"/>
</dbReference>
<dbReference type="eggNOG" id="ENOG50331PZ">
    <property type="taxonomic scope" value="Bacteria"/>
</dbReference>
<evidence type="ECO:0000313" key="3">
    <source>
        <dbReference type="Proteomes" id="UP000030152"/>
    </source>
</evidence>
<keyword evidence="3" id="KW-1185">Reference proteome</keyword>